<feature type="compositionally biased region" description="Polar residues" evidence="1">
    <location>
        <begin position="197"/>
        <end position="206"/>
    </location>
</feature>
<name>A0A8U0UZH2_MUSPF</name>
<feature type="region of interest" description="Disordered" evidence="1">
    <location>
        <begin position="192"/>
        <end position="212"/>
    </location>
</feature>
<evidence type="ECO:0000313" key="3">
    <source>
        <dbReference type="RefSeq" id="XP_044934414.1"/>
    </source>
</evidence>
<gene>
    <name evidence="3" type="primary">LOC123391608</name>
</gene>
<organism evidence="2 3">
    <name type="scientific">Mustela putorius furo</name>
    <name type="common">European domestic ferret</name>
    <name type="synonym">Mustela furo</name>
    <dbReference type="NCBI Taxonomy" id="9669"/>
    <lineage>
        <taxon>Eukaryota</taxon>
        <taxon>Metazoa</taxon>
        <taxon>Chordata</taxon>
        <taxon>Craniata</taxon>
        <taxon>Vertebrata</taxon>
        <taxon>Euteleostomi</taxon>
        <taxon>Mammalia</taxon>
        <taxon>Eutheria</taxon>
        <taxon>Laurasiatheria</taxon>
        <taxon>Carnivora</taxon>
        <taxon>Caniformia</taxon>
        <taxon>Musteloidea</taxon>
        <taxon>Mustelidae</taxon>
        <taxon>Mustelinae</taxon>
        <taxon>Mustela</taxon>
    </lineage>
</organism>
<accession>A0A8U0UZH2</accession>
<keyword evidence="2" id="KW-1185">Reference proteome</keyword>
<protein>
    <submittedName>
        <fullName evidence="3">Uncharacterized protein LOC123391608</fullName>
    </submittedName>
</protein>
<dbReference type="GeneID" id="123391608"/>
<evidence type="ECO:0000256" key="1">
    <source>
        <dbReference type="SAM" id="MobiDB-lite"/>
    </source>
</evidence>
<sequence length="212" mass="23065">MQKSYRIHTASSREERKLRQLKIPGVPSHSMEVIKQDVSQLQIPMLPFHIQATLEAKGGGRAQKGAGGLRIGKWPRPFPAGTPGSSFSCYAAINRRDSPALAGRTHTPSCGIFWRGRRKPRTPASAQCTDCAHAPGRSWASGRCDPESGPCSQARGALDTPRAAPAAPDLTNIPELHHKDDRMDWWRGGSCGPVDSARNQPCSFLPSQARPR</sequence>
<proteinExistence type="predicted"/>
<reference evidence="3" key="1">
    <citation type="submission" date="2025-08" db="UniProtKB">
        <authorList>
            <consortium name="RefSeq"/>
        </authorList>
    </citation>
    <scope>IDENTIFICATION</scope>
    <source>
        <tissue evidence="3">Brain</tissue>
    </source>
</reference>
<evidence type="ECO:0000313" key="2">
    <source>
        <dbReference type="Proteomes" id="UP000000715"/>
    </source>
</evidence>
<dbReference type="AlphaFoldDB" id="A0A8U0UZH2"/>
<dbReference type="Proteomes" id="UP000000715">
    <property type="component" value="Unplaced"/>
</dbReference>
<dbReference type="RefSeq" id="XP_044934414.1">
    <property type="nucleotide sequence ID" value="XM_045078479.1"/>
</dbReference>